<feature type="active site" description="Proton acceptor" evidence="10">
    <location>
        <position position="384"/>
    </location>
</feature>
<keyword evidence="6" id="KW-0660">Purine salvage</keyword>
<dbReference type="InterPro" id="IPR001805">
    <property type="entry name" value="Adenokinase"/>
</dbReference>
<dbReference type="GO" id="GO:0005634">
    <property type="term" value="C:nucleus"/>
    <property type="evidence" value="ECO:0007669"/>
    <property type="project" value="TreeGrafter"/>
</dbReference>
<dbReference type="GO" id="GO:0006144">
    <property type="term" value="P:purine nucleobase metabolic process"/>
    <property type="evidence" value="ECO:0007669"/>
    <property type="project" value="TreeGrafter"/>
</dbReference>
<dbReference type="GO" id="GO:0006166">
    <property type="term" value="P:purine ribonucleoside salvage"/>
    <property type="evidence" value="ECO:0007669"/>
    <property type="project" value="UniProtKB-KW"/>
</dbReference>
<keyword evidence="13" id="KW-1185">Reference proteome</keyword>
<dbReference type="GO" id="GO:0005829">
    <property type="term" value="C:cytosol"/>
    <property type="evidence" value="ECO:0007669"/>
    <property type="project" value="TreeGrafter"/>
</dbReference>
<dbReference type="EC" id="2.7.1.20" evidence="4"/>
<dbReference type="SUPFAM" id="SSF53613">
    <property type="entry name" value="Ribokinase-like"/>
    <property type="match status" value="2"/>
</dbReference>
<proteinExistence type="inferred from homology"/>
<evidence type="ECO:0000256" key="6">
    <source>
        <dbReference type="ARBA" id="ARBA00022726"/>
    </source>
</evidence>
<feature type="domain" description="Carbohydrate kinase PfkB" evidence="11">
    <location>
        <begin position="339"/>
        <end position="425"/>
    </location>
</feature>
<dbReference type="InterPro" id="IPR011611">
    <property type="entry name" value="PfkB_dom"/>
</dbReference>
<keyword evidence="7" id="KW-0547">Nucleotide-binding</keyword>
<dbReference type="Pfam" id="PF00294">
    <property type="entry name" value="PfkB"/>
    <property type="match status" value="2"/>
</dbReference>
<evidence type="ECO:0000256" key="2">
    <source>
        <dbReference type="ARBA" id="ARBA00004801"/>
    </source>
</evidence>
<organism evidence="12 13">
    <name type="scientific">Meganyctiphanes norvegica</name>
    <name type="common">Northern krill</name>
    <name type="synonym">Thysanopoda norvegica</name>
    <dbReference type="NCBI Taxonomy" id="48144"/>
    <lineage>
        <taxon>Eukaryota</taxon>
        <taxon>Metazoa</taxon>
        <taxon>Ecdysozoa</taxon>
        <taxon>Arthropoda</taxon>
        <taxon>Crustacea</taxon>
        <taxon>Multicrustacea</taxon>
        <taxon>Malacostraca</taxon>
        <taxon>Eumalacostraca</taxon>
        <taxon>Eucarida</taxon>
        <taxon>Euphausiacea</taxon>
        <taxon>Euphausiidae</taxon>
        <taxon>Meganyctiphanes</taxon>
    </lineage>
</organism>
<evidence type="ECO:0000256" key="9">
    <source>
        <dbReference type="ARBA" id="ARBA00022840"/>
    </source>
</evidence>
<keyword evidence="8" id="KW-0418">Kinase</keyword>
<sequence>ECLDTMPLLVTFGNPLLDITAVVSNQNLHLKYGFPVDGQLEVNEAQRQIFNEIIENYEIESTAGGCALNSSRVFSWVLGEQERVLFVGGIGKDQQAEKLRSIVNKSGVKANFVEIESHPTGMCVALVLDSYRCLCADIGAANICEPHHIFNSQMMPALQASKFIYVEGYFITHSFDTALQLARFAQEHKKIFIFNLCGSYVCESHPNELAEIIPYVDILFGYIEEYKTFDKFVNIQELSNTHKKDDYNVTHSLLKMLKAVNGEEDITKCDKKISDKEILSKDSSLHNGLTNGASNGLTNGSTNGHEHNHVNGNSSNESVGLFESTMNNMGDFPSKKEFDKQHKIVIVTTGPSPLLYIEDSGLVREHSVPPIPPQDIIDTTGAGDSFVGGYLAALSLNCTVEQCLDCGIWSAQQILKQKGCTLPQWKARFLK</sequence>
<evidence type="ECO:0000256" key="7">
    <source>
        <dbReference type="ARBA" id="ARBA00022741"/>
    </source>
</evidence>
<dbReference type="Gene3D" id="3.40.1190.20">
    <property type="match status" value="2"/>
</dbReference>
<dbReference type="PANTHER" id="PTHR45769">
    <property type="entry name" value="ADENOSINE KINASE"/>
    <property type="match status" value="1"/>
</dbReference>
<dbReference type="AlphaFoldDB" id="A0AAV2RRN8"/>
<dbReference type="CDD" id="cd01168">
    <property type="entry name" value="adenosine_kinase"/>
    <property type="match status" value="1"/>
</dbReference>
<feature type="domain" description="Carbohydrate kinase PfkB" evidence="11">
    <location>
        <begin position="43"/>
        <end position="227"/>
    </location>
</feature>
<name>A0AAV2RRN8_MEGNR</name>
<evidence type="ECO:0000259" key="11">
    <source>
        <dbReference type="Pfam" id="PF00294"/>
    </source>
</evidence>
<dbReference type="GO" id="GO:0004001">
    <property type="term" value="F:adenosine kinase activity"/>
    <property type="evidence" value="ECO:0007669"/>
    <property type="project" value="UniProtKB-EC"/>
</dbReference>
<dbReference type="InterPro" id="IPR029056">
    <property type="entry name" value="Ribokinase-like"/>
</dbReference>
<comment type="cofactor">
    <cofactor evidence="1">
        <name>Mg(2+)</name>
        <dbReference type="ChEBI" id="CHEBI:18420"/>
    </cofactor>
</comment>
<comment type="caution">
    <text evidence="12">The sequence shown here is derived from an EMBL/GenBank/DDBJ whole genome shotgun (WGS) entry which is preliminary data.</text>
</comment>
<evidence type="ECO:0000256" key="8">
    <source>
        <dbReference type="ARBA" id="ARBA00022777"/>
    </source>
</evidence>
<dbReference type="PROSITE" id="PS00584">
    <property type="entry name" value="PFKB_KINASES_2"/>
    <property type="match status" value="1"/>
</dbReference>
<evidence type="ECO:0000256" key="3">
    <source>
        <dbReference type="ARBA" id="ARBA00010688"/>
    </source>
</evidence>
<evidence type="ECO:0000256" key="5">
    <source>
        <dbReference type="ARBA" id="ARBA00022679"/>
    </source>
</evidence>
<keyword evidence="5" id="KW-0808">Transferase</keyword>
<comment type="pathway">
    <text evidence="2">Purine metabolism; AMP biosynthesis via salvage pathway; AMP from adenosine: step 1/1.</text>
</comment>
<dbReference type="PANTHER" id="PTHR45769:SF3">
    <property type="entry name" value="ADENOSINE KINASE"/>
    <property type="match status" value="1"/>
</dbReference>
<gene>
    <name evidence="12" type="ORF">MNOR_LOCUS27822</name>
</gene>
<dbReference type="PRINTS" id="PR00989">
    <property type="entry name" value="ADENOKINASE"/>
</dbReference>
<reference evidence="12 13" key="1">
    <citation type="submission" date="2024-05" db="EMBL/GenBank/DDBJ databases">
        <authorList>
            <person name="Wallberg A."/>
        </authorList>
    </citation>
    <scope>NUCLEOTIDE SEQUENCE [LARGE SCALE GENOMIC DNA]</scope>
</reference>
<dbReference type="GO" id="GO:0005524">
    <property type="term" value="F:ATP binding"/>
    <property type="evidence" value="ECO:0007669"/>
    <property type="project" value="UniProtKB-KW"/>
</dbReference>
<evidence type="ECO:0000256" key="10">
    <source>
        <dbReference type="PIRSR" id="PIRSR601805-1"/>
    </source>
</evidence>
<dbReference type="Proteomes" id="UP001497623">
    <property type="component" value="Unassembled WGS sequence"/>
</dbReference>
<comment type="similarity">
    <text evidence="3">Belongs to the carbohydrate kinase PfkB family.</text>
</comment>
<protein>
    <recommendedName>
        <fullName evidence="4">adenosine kinase</fullName>
        <ecNumber evidence="4">2.7.1.20</ecNumber>
    </recommendedName>
</protein>
<evidence type="ECO:0000313" key="12">
    <source>
        <dbReference type="EMBL" id="CAL4136553.1"/>
    </source>
</evidence>
<evidence type="ECO:0000313" key="13">
    <source>
        <dbReference type="Proteomes" id="UP001497623"/>
    </source>
</evidence>
<feature type="non-terminal residue" evidence="12">
    <location>
        <position position="1"/>
    </location>
</feature>
<evidence type="ECO:0000256" key="1">
    <source>
        <dbReference type="ARBA" id="ARBA00001946"/>
    </source>
</evidence>
<keyword evidence="9" id="KW-0067">ATP-binding</keyword>
<accession>A0AAV2RRN8</accession>
<evidence type="ECO:0000256" key="4">
    <source>
        <dbReference type="ARBA" id="ARBA00012119"/>
    </source>
</evidence>
<dbReference type="InterPro" id="IPR002173">
    <property type="entry name" value="Carboh/pur_kinase_PfkB_CS"/>
</dbReference>
<dbReference type="EMBL" id="CAXKWB010029832">
    <property type="protein sequence ID" value="CAL4136553.1"/>
    <property type="molecule type" value="Genomic_DNA"/>
</dbReference>